<evidence type="ECO:0000259" key="2">
    <source>
        <dbReference type="Pfam" id="PF24016"/>
    </source>
</evidence>
<proteinExistence type="predicted"/>
<dbReference type="Proteomes" id="UP000717328">
    <property type="component" value="Unassembled WGS sequence"/>
</dbReference>
<dbReference type="InterPro" id="IPR055754">
    <property type="entry name" value="DUF7330"/>
</dbReference>
<dbReference type="OrthoDB" id="5570013at2759"/>
<feature type="region of interest" description="Disordered" evidence="1">
    <location>
        <begin position="13"/>
        <end position="44"/>
    </location>
</feature>
<keyword evidence="4" id="KW-1185">Reference proteome</keyword>
<evidence type="ECO:0000256" key="1">
    <source>
        <dbReference type="SAM" id="MobiDB-lite"/>
    </source>
</evidence>
<dbReference type="Pfam" id="PF24016">
    <property type="entry name" value="DUF7330"/>
    <property type="match status" value="1"/>
</dbReference>
<organism evidence="3 4">
    <name type="scientific">Sphagnurus paluster</name>
    <dbReference type="NCBI Taxonomy" id="117069"/>
    <lineage>
        <taxon>Eukaryota</taxon>
        <taxon>Fungi</taxon>
        <taxon>Dikarya</taxon>
        <taxon>Basidiomycota</taxon>
        <taxon>Agaricomycotina</taxon>
        <taxon>Agaricomycetes</taxon>
        <taxon>Agaricomycetidae</taxon>
        <taxon>Agaricales</taxon>
        <taxon>Tricholomatineae</taxon>
        <taxon>Lyophyllaceae</taxon>
        <taxon>Sphagnurus</taxon>
    </lineage>
</organism>
<accession>A0A9P7KJS0</accession>
<feature type="domain" description="DUF7330" evidence="2">
    <location>
        <begin position="236"/>
        <end position="326"/>
    </location>
</feature>
<dbReference type="AlphaFoldDB" id="A0A9P7KJS0"/>
<dbReference type="EMBL" id="JABCKI010000319">
    <property type="protein sequence ID" value="KAG5651000.1"/>
    <property type="molecule type" value="Genomic_DNA"/>
</dbReference>
<evidence type="ECO:0000313" key="3">
    <source>
        <dbReference type="EMBL" id="KAG5651000.1"/>
    </source>
</evidence>
<comment type="caution">
    <text evidence="3">The sequence shown here is derived from an EMBL/GenBank/DDBJ whole genome shotgun (WGS) entry which is preliminary data.</text>
</comment>
<gene>
    <name evidence="3" type="ORF">H0H81_010259</name>
</gene>
<reference evidence="3" key="1">
    <citation type="submission" date="2021-02" db="EMBL/GenBank/DDBJ databases">
        <authorList>
            <person name="Nieuwenhuis M."/>
            <person name="Van De Peppel L.J.J."/>
        </authorList>
    </citation>
    <scope>NUCLEOTIDE SEQUENCE</scope>
    <source>
        <strain evidence="3">D49</strain>
    </source>
</reference>
<name>A0A9P7KJS0_9AGAR</name>
<evidence type="ECO:0000313" key="4">
    <source>
        <dbReference type="Proteomes" id="UP000717328"/>
    </source>
</evidence>
<reference evidence="3" key="2">
    <citation type="submission" date="2021-10" db="EMBL/GenBank/DDBJ databases">
        <title>Phylogenomics reveals ancestral predisposition of the termite-cultivated fungus Termitomyces towards a domesticated lifestyle.</title>
        <authorList>
            <person name="Auxier B."/>
            <person name="Grum-Grzhimaylo A."/>
            <person name="Cardenas M.E."/>
            <person name="Lodge J.D."/>
            <person name="Laessoe T."/>
            <person name="Pedersen O."/>
            <person name="Smith M.E."/>
            <person name="Kuyper T.W."/>
            <person name="Franco-Molano E.A."/>
            <person name="Baroni T.J."/>
            <person name="Aanen D.K."/>
        </authorList>
    </citation>
    <scope>NUCLEOTIDE SEQUENCE</scope>
    <source>
        <strain evidence="3">D49</strain>
    </source>
</reference>
<sequence>MIIINENANLISKGANTIPGRQGGSSEPPPSYQATGGPIPPQPPTEIYVVRQDLSYRKSPGVWKGEFPVPTNIALSHCPSNEEWTPSPPDYTSDYRYPYASSASFELPLSHKTLFFMSRGSQTGGILNMVTSREKSDVAKVHVTVKYHNKYVRDEGVKVCLIKRSEDEIGVGFFTRQWYGPDHGIYYEATVVLPESGKLDRPLHIENFETDVPNTVHKIGALRVDVGVHNDQKYVSDLVMRTSNGKIDSRVSLTSPYEGGRYLVTAASSNGPVTVRFPTSPLDSVLKLSASTSNSPAFVSLDPAYEGSLALSTSNFSPLLQRRNTKDPAGKGRTRHIKVNSYGRSVLKGSVSWSGWDGSGTVEVNSSNSPVTLEI</sequence>
<protein>
    <recommendedName>
        <fullName evidence="2">DUF7330 domain-containing protein</fullName>
    </recommendedName>
</protein>